<dbReference type="PANTHER" id="PTHR43674:SF2">
    <property type="entry name" value="BETA-UREIDOPROPIONASE"/>
    <property type="match status" value="1"/>
</dbReference>
<evidence type="ECO:0000256" key="1">
    <source>
        <dbReference type="ARBA" id="ARBA00022801"/>
    </source>
</evidence>
<dbReference type="PROSITE" id="PS50263">
    <property type="entry name" value="CN_HYDROLASE"/>
    <property type="match status" value="1"/>
</dbReference>
<dbReference type="InterPro" id="IPR036526">
    <property type="entry name" value="C-N_Hydrolase_sf"/>
</dbReference>
<sequence>MQQGEDATGSVRTVGVEGRGNALVRVRVAAAQFECARGDVNANVRLIAALAVEAREAGSAVMVCPELALTGYEPGLIGADRALWTEAEDVRLDPLRTTGIAIVVNGAAAGPGGRPQIVSTVYAPDGTVAAVYAKEHLYENEQEVFEPGNGGGRFWSDGVGYSLGTCFDNHFPEVPARNAARGCQVHLASSLYGTGGGREERSALHPAIAKATGMYVVLANHVGVAGPWTGCGGSAAWAPDGAVVVEADESGPRLLVADLEVEMRD</sequence>
<keyword evidence="1 3" id="KW-0378">Hydrolase</keyword>
<proteinExistence type="predicted"/>
<evidence type="ECO:0000313" key="3">
    <source>
        <dbReference type="EMBL" id="GAA2086863.1"/>
    </source>
</evidence>
<protein>
    <submittedName>
        <fullName evidence="3">Carbon-nitrogen hydrolase family protein</fullName>
    </submittedName>
</protein>
<accession>A0ABN2WC89</accession>
<comment type="caution">
    <text evidence="3">The sequence shown here is derived from an EMBL/GenBank/DDBJ whole genome shotgun (WGS) entry which is preliminary data.</text>
</comment>
<dbReference type="InterPro" id="IPR050345">
    <property type="entry name" value="Aliph_Amidase/BUP"/>
</dbReference>
<dbReference type="PANTHER" id="PTHR43674">
    <property type="entry name" value="NITRILASE C965.09-RELATED"/>
    <property type="match status" value="1"/>
</dbReference>
<evidence type="ECO:0000259" key="2">
    <source>
        <dbReference type="PROSITE" id="PS50263"/>
    </source>
</evidence>
<dbReference type="EMBL" id="BAAANS010000003">
    <property type="protein sequence ID" value="GAA2086863.1"/>
    <property type="molecule type" value="Genomic_DNA"/>
</dbReference>
<keyword evidence="4" id="KW-1185">Reference proteome</keyword>
<evidence type="ECO:0000313" key="4">
    <source>
        <dbReference type="Proteomes" id="UP001500897"/>
    </source>
</evidence>
<dbReference type="Pfam" id="PF00795">
    <property type="entry name" value="CN_hydrolase"/>
    <property type="match status" value="1"/>
</dbReference>
<organism evidence="3 4">
    <name type="scientific">Kitasatospora saccharophila</name>
    <dbReference type="NCBI Taxonomy" id="407973"/>
    <lineage>
        <taxon>Bacteria</taxon>
        <taxon>Bacillati</taxon>
        <taxon>Actinomycetota</taxon>
        <taxon>Actinomycetes</taxon>
        <taxon>Kitasatosporales</taxon>
        <taxon>Streptomycetaceae</taxon>
        <taxon>Kitasatospora</taxon>
    </lineage>
</organism>
<dbReference type="SUPFAM" id="SSF56317">
    <property type="entry name" value="Carbon-nitrogen hydrolase"/>
    <property type="match status" value="1"/>
</dbReference>
<reference evidence="3 4" key="1">
    <citation type="journal article" date="2019" name="Int. J. Syst. Evol. Microbiol.">
        <title>The Global Catalogue of Microorganisms (GCM) 10K type strain sequencing project: providing services to taxonomists for standard genome sequencing and annotation.</title>
        <authorList>
            <consortium name="The Broad Institute Genomics Platform"/>
            <consortium name="The Broad Institute Genome Sequencing Center for Infectious Disease"/>
            <person name="Wu L."/>
            <person name="Ma J."/>
        </authorList>
    </citation>
    <scope>NUCLEOTIDE SEQUENCE [LARGE SCALE GENOMIC DNA]</scope>
    <source>
        <strain evidence="3 4">JCM 14559</strain>
    </source>
</reference>
<dbReference type="GO" id="GO:0016787">
    <property type="term" value="F:hydrolase activity"/>
    <property type="evidence" value="ECO:0007669"/>
    <property type="project" value="UniProtKB-KW"/>
</dbReference>
<feature type="domain" description="CN hydrolase" evidence="2">
    <location>
        <begin position="26"/>
        <end position="261"/>
    </location>
</feature>
<gene>
    <name evidence="3" type="ORF">GCM10009759_07860</name>
</gene>
<dbReference type="InterPro" id="IPR003010">
    <property type="entry name" value="C-N_Hydrolase"/>
</dbReference>
<dbReference type="CDD" id="cd07197">
    <property type="entry name" value="nitrilase"/>
    <property type="match status" value="1"/>
</dbReference>
<dbReference type="Gene3D" id="3.60.110.10">
    <property type="entry name" value="Carbon-nitrogen hydrolase"/>
    <property type="match status" value="1"/>
</dbReference>
<name>A0ABN2WC89_9ACTN</name>
<dbReference type="Proteomes" id="UP001500897">
    <property type="component" value="Unassembled WGS sequence"/>
</dbReference>